<dbReference type="EMBL" id="CHKL01000085">
    <property type="protein sequence ID" value="COV97586.1"/>
    <property type="molecule type" value="Genomic_DNA"/>
</dbReference>
<evidence type="ECO:0000313" key="8">
    <source>
        <dbReference type="EMBL" id="COV97586.1"/>
    </source>
</evidence>
<gene>
    <name evidence="10" type="ORF">DSJ38_22085</name>
    <name evidence="5" type="ORF">ERS007661_00493</name>
    <name evidence="6" type="ORF">ERS007679_00934</name>
    <name evidence="2" type="ORF">ERS007681_01152</name>
    <name evidence="3" type="ORF">ERS007688_00616</name>
    <name evidence="7" type="ORF">ERS007703_01193</name>
    <name evidence="8" type="ORF">ERS007741_01096</name>
    <name evidence="4" type="ORF">ERS094118_00147</name>
    <name evidence="9" type="ORF">J8J21_13990</name>
</gene>
<dbReference type="Proteomes" id="UP000046947">
    <property type="component" value="Unassembled WGS sequence"/>
</dbReference>
<evidence type="ECO:0000313" key="18">
    <source>
        <dbReference type="Proteomes" id="UP000256381"/>
    </source>
</evidence>
<evidence type="ECO:0000313" key="16">
    <source>
        <dbReference type="Proteomes" id="UP000048600"/>
    </source>
</evidence>
<dbReference type="EMBL" id="CFOE01000105">
    <property type="protein sequence ID" value="CFE38782.1"/>
    <property type="molecule type" value="Genomic_DNA"/>
</dbReference>
<evidence type="ECO:0000313" key="15">
    <source>
        <dbReference type="Proteomes" id="UP000048289"/>
    </source>
</evidence>
<dbReference type="RefSeq" id="WP_003411611.1">
    <property type="nucleotide sequence ID" value="NZ_AP017901.1"/>
</dbReference>
<dbReference type="Proteomes" id="UP000050139">
    <property type="component" value="Unassembled WGS sequence"/>
</dbReference>
<name>A0A045JQD5_MYCTX</name>
<evidence type="ECO:0000313" key="5">
    <source>
        <dbReference type="EMBL" id="CNU33349.1"/>
    </source>
</evidence>
<dbReference type="Proteomes" id="UP000256381">
    <property type="component" value="Unassembled WGS sequence"/>
</dbReference>
<proteinExistence type="predicted"/>
<reference evidence="11 12" key="3">
    <citation type="submission" date="2015-03" db="EMBL/GenBank/DDBJ databases">
        <authorList>
            <consortium name="Pathogen Informatics"/>
        </authorList>
    </citation>
    <scope>NUCLEOTIDE SEQUENCE [LARGE SCALE GENOMIC DNA]</scope>
    <source>
        <strain evidence="5 12">D00501624</strain>
        <strain evidence="6 13">G09801536</strain>
        <strain evidence="2 15">G09901357</strain>
        <strain evidence="3 14">H09601792</strain>
        <strain evidence="11">K00500041</strain>
        <strain evidence="8 16">P00601463</strain>
    </source>
</reference>
<feature type="transmembrane region" description="Helical" evidence="1">
    <location>
        <begin position="62"/>
        <end position="88"/>
    </location>
</feature>
<dbReference type="EMBL" id="COPH01000001">
    <property type="protein sequence ID" value="CLV44751.1"/>
    <property type="molecule type" value="Genomic_DNA"/>
</dbReference>
<keyword evidence="1" id="KW-0472">Membrane</keyword>
<dbReference type="EMBL" id="CSAD01000087">
    <property type="protein sequence ID" value="COV05957.1"/>
    <property type="molecule type" value="Genomic_DNA"/>
</dbReference>
<evidence type="ECO:0000313" key="13">
    <source>
        <dbReference type="Proteomes" id="UP000045842"/>
    </source>
</evidence>
<evidence type="ECO:0000313" key="12">
    <source>
        <dbReference type="Proteomes" id="UP000039217"/>
    </source>
</evidence>
<sequence length="151" mass="15867">MRYRDLETVAAPTINVLRVWPEIVGAIVLLVIAAMGIGHGLRPSPEPVPAPQKQLGCVRFALIFGLTAINPATFVYFTAVAVTLARALRATTAIAVVVGVALASLLWQLLLVSAGAFLRSRATARVRRMTVLAGNAVIAAFGAVLVVHAFA</sequence>
<dbReference type="EMBL" id="CQQC01000100">
    <property type="protein sequence ID" value="CNU33349.1"/>
    <property type="molecule type" value="Genomic_DNA"/>
</dbReference>
<evidence type="ECO:0000313" key="19">
    <source>
        <dbReference type="Proteomes" id="UP000671119"/>
    </source>
</evidence>
<feature type="transmembrane region" description="Helical" evidence="1">
    <location>
        <begin position="94"/>
        <end position="118"/>
    </location>
</feature>
<evidence type="ECO:0000313" key="6">
    <source>
        <dbReference type="EMBL" id="COV05957.1"/>
    </source>
</evidence>
<dbReference type="STRING" id="115862.BBG46_11830"/>
<reference evidence="9 19" key="6">
    <citation type="submission" date="2021-03" db="EMBL/GenBank/DDBJ databases">
        <title>Whole Genome Sequencing of Mycobacterium tuberculosis clinical isolates from Arunachal Pradesh, India.</title>
        <authorList>
            <person name="Singh S."/>
            <person name="Mudliar S.R."/>
            <person name="Kulsum U."/>
            <person name="Rufai S.B."/>
            <person name="Singh P.K."/>
            <person name="Umpo M."/>
            <person name="Nyori M."/>
        </authorList>
    </citation>
    <scope>NUCLEOTIDE SEQUENCE [LARGE SCALE GENOMIC DNA]</scope>
    <source>
        <strain evidence="9 19">OMICS/BPL/0142/20/SP</strain>
    </source>
</reference>
<dbReference type="PATRIC" id="fig|1773.206.peg.1641"/>
<feature type="transmembrane region" description="Helical" evidence="1">
    <location>
        <begin position="20"/>
        <end position="41"/>
    </location>
</feature>
<evidence type="ECO:0000313" key="3">
    <source>
        <dbReference type="EMBL" id="CFE47101.1"/>
    </source>
</evidence>
<dbReference type="Proteomes" id="UP000048600">
    <property type="component" value="Unassembled WGS sequence"/>
</dbReference>
<accession>A0A045JQD5</accession>
<protein>
    <submittedName>
        <fullName evidence="7">Integral membrane protein</fullName>
    </submittedName>
    <submittedName>
        <fullName evidence="9">LysE family transporter</fullName>
    </submittedName>
</protein>
<organism evidence="7 11">
    <name type="scientific">Mycobacterium tuberculosis</name>
    <dbReference type="NCBI Taxonomy" id="1773"/>
    <lineage>
        <taxon>Bacteria</taxon>
        <taxon>Bacillati</taxon>
        <taxon>Actinomycetota</taxon>
        <taxon>Actinomycetes</taxon>
        <taxon>Mycobacteriales</taxon>
        <taxon>Mycobacteriaceae</taxon>
        <taxon>Mycobacterium</taxon>
        <taxon>Mycobacterium tuberculosis complex</taxon>
    </lineage>
</organism>
<dbReference type="Proteomes" id="UP000039217">
    <property type="component" value="Unassembled WGS sequence"/>
</dbReference>
<dbReference type="EMBL" id="QTBD01000235">
    <property type="protein sequence ID" value="REQ47757.1"/>
    <property type="molecule type" value="Genomic_DNA"/>
</dbReference>
<evidence type="ECO:0000313" key="9">
    <source>
        <dbReference type="EMBL" id="MBP0684209.1"/>
    </source>
</evidence>
<evidence type="ECO:0000313" key="10">
    <source>
        <dbReference type="EMBL" id="REQ47757.1"/>
    </source>
</evidence>
<dbReference type="EMBL" id="CFOH01000059">
    <property type="protein sequence ID" value="CFE47101.1"/>
    <property type="molecule type" value="Genomic_DNA"/>
</dbReference>
<evidence type="ECO:0000313" key="17">
    <source>
        <dbReference type="Proteomes" id="UP000050139"/>
    </source>
</evidence>
<evidence type="ECO:0000313" key="4">
    <source>
        <dbReference type="EMBL" id="CLV44751.1"/>
    </source>
</evidence>
<reference evidence="10 18" key="4">
    <citation type="journal article" date="2017" name="N. Engl. J. Med.">
        <title>Transmission of Extensively Drug-Resistant Tuberculosis in South Africa.</title>
        <authorList>
            <person name="Shah N.S."/>
            <person name="Auld S.C."/>
            <person name="Brust J.C."/>
            <person name="Mathema B."/>
            <person name="Ismail N."/>
            <person name="Moodley P."/>
            <person name="Mlisana K."/>
            <person name="Allana S."/>
            <person name="Campbell A."/>
            <person name="Mthiyane T."/>
            <person name="Morris N."/>
            <person name="Mpangase P."/>
            <person name="van der Meulen H."/>
            <person name="Omar S.V."/>
            <person name="Brown T.S."/>
            <person name="Narechania A."/>
            <person name="Shaskina E."/>
            <person name="Kapwata T."/>
            <person name="Kreiswirth B."/>
            <person name="Gandhi N.R."/>
        </authorList>
    </citation>
    <scope>NUCLEOTIDE SEQUENCE [LARGE SCALE GENOMIC DNA]</scope>
    <source>
        <strain evidence="10 18">32301_S10</strain>
    </source>
</reference>
<evidence type="ECO:0000313" key="11">
    <source>
        <dbReference type="Proteomes" id="UP000038802"/>
    </source>
</evidence>
<evidence type="ECO:0000313" key="2">
    <source>
        <dbReference type="EMBL" id="CFE38782.1"/>
    </source>
</evidence>
<evidence type="ECO:0000313" key="14">
    <source>
        <dbReference type="Proteomes" id="UP000046947"/>
    </source>
</evidence>
<reference evidence="7" key="1">
    <citation type="submission" date="2015-03" db="EMBL/GenBank/DDBJ databases">
        <authorList>
            <person name="Murphy D."/>
        </authorList>
    </citation>
    <scope>NUCLEOTIDE SEQUENCE [LARGE SCALE GENOMIC DNA]</scope>
    <source>
        <strain evidence="7">K00500041</strain>
    </source>
</reference>
<dbReference type="EMBL" id="CSAE01000094">
    <property type="protein sequence ID" value="COV34797.1"/>
    <property type="molecule type" value="Genomic_DNA"/>
</dbReference>
<keyword evidence="1" id="KW-0812">Transmembrane</keyword>
<evidence type="ECO:0000313" key="7">
    <source>
        <dbReference type="EMBL" id="COV34797.1"/>
    </source>
</evidence>
<dbReference type="GeneID" id="45426234"/>
<dbReference type="Proteomes" id="UP000671119">
    <property type="component" value="Unassembled WGS sequence"/>
</dbReference>
<feature type="transmembrane region" description="Helical" evidence="1">
    <location>
        <begin position="130"/>
        <end position="150"/>
    </location>
</feature>
<keyword evidence="1" id="KW-1133">Transmembrane helix</keyword>
<dbReference type="Proteomes" id="UP000048289">
    <property type="component" value="Unassembled WGS sequence"/>
</dbReference>
<dbReference type="Proteomes" id="UP000045842">
    <property type="component" value="Unassembled WGS sequence"/>
</dbReference>
<reference evidence="10" key="5">
    <citation type="submission" date="2018-07" db="EMBL/GenBank/DDBJ databases">
        <authorList>
            <person name="Shah S."/>
            <person name="Brown T."/>
            <person name="Auld S."/>
            <person name="Bratton K."/>
            <person name="Narechania A."/>
            <person name="Mathema B."/>
            <person name="Gandhi N."/>
        </authorList>
    </citation>
    <scope>NUCLEOTIDE SEQUENCE</scope>
    <source>
        <strain evidence="10">32301_S10</strain>
    </source>
</reference>
<dbReference type="AlphaFoldDB" id="A0A045JQD5"/>
<dbReference type="EMBL" id="JAGIZI010000022">
    <property type="protein sequence ID" value="MBP0684209.1"/>
    <property type="molecule type" value="Genomic_DNA"/>
</dbReference>
<reference evidence="4 17" key="2">
    <citation type="submission" date="2015-03" db="EMBL/GenBank/DDBJ databases">
        <authorList>
            <consortium name="Pathogen Informatics"/>
            <person name="Murphy D."/>
        </authorList>
    </citation>
    <scope>NUCLEOTIDE SEQUENCE [LARGE SCALE GENOMIC DNA]</scope>
    <source>
        <strain evidence="4 17">0268S</strain>
    </source>
</reference>
<evidence type="ECO:0000256" key="1">
    <source>
        <dbReference type="SAM" id="Phobius"/>
    </source>
</evidence>
<dbReference type="Proteomes" id="UP000038802">
    <property type="component" value="Unassembled WGS sequence"/>
</dbReference>